<keyword evidence="3" id="KW-0663">Pyridoxal phosphate</keyword>
<dbReference type="KEGG" id="eke:EK0264_16475"/>
<protein>
    <recommendedName>
        <fullName evidence="2">cysteine-S-conjugate beta-lyase</fullName>
        <ecNumber evidence="2">4.4.1.13</ecNumber>
    </recommendedName>
</protein>
<dbReference type="Proteomes" id="UP000463857">
    <property type="component" value="Chromosome"/>
</dbReference>
<dbReference type="GO" id="GO:0008483">
    <property type="term" value="F:transaminase activity"/>
    <property type="evidence" value="ECO:0007669"/>
    <property type="project" value="UniProtKB-KW"/>
</dbReference>
<evidence type="ECO:0000256" key="1">
    <source>
        <dbReference type="ARBA" id="ARBA00001933"/>
    </source>
</evidence>
<dbReference type="FunCoup" id="A0A7L4YTD9">
    <property type="interactions" value="99"/>
</dbReference>
<comment type="similarity">
    <text evidence="5">Belongs to the class-II pyridoxal-phosphate-dependent aminotransferase family. MalY/PatB cystathionine beta-lyase subfamily.</text>
</comment>
<dbReference type="InterPro" id="IPR015424">
    <property type="entry name" value="PyrdxlP-dep_Trfase"/>
</dbReference>
<organism evidence="7 8">
    <name type="scientific">Epidermidibacterium keratini</name>
    <dbReference type="NCBI Taxonomy" id="1891644"/>
    <lineage>
        <taxon>Bacteria</taxon>
        <taxon>Bacillati</taxon>
        <taxon>Actinomycetota</taxon>
        <taxon>Actinomycetes</taxon>
        <taxon>Sporichthyales</taxon>
        <taxon>Sporichthyaceae</taxon>
        <taxon>Epidermidibacterium</taxon>
    </lineage>
</organism>
<dbReference type="InterPro" id="IPR015422">
    <property type="entry name" value="PyrdxlP-dep_Trfase_small"/>
</dbReference>
<dbReference type="CDD" id="cd00609">
    <property type="entry name" value="AAT_like"/>
    <property type="match status" value="1"/>
</dbReference>
<dbReference type="PANTHER" id="PTHR43525:SF2">
    <property type="entry name" value="CYSTATHIONINE BETA-LYASE-RELATED"/>
    <property type="match status" value="1"/>
</dbReference>
<dbReference type="Pfam" id="PF00155">
    <property type="entry name" value="Aminotran_1_2"/>
    <property type="match status" value="1"/>
</dbReference>
<dbReference type="OrthoDB" id="3224382at2"/>
<keyword evidence="8" id="KW-1185">Reference proteome</keyword>
<evidence type="ECO:0000313" key="8">
    <source>
        <dbReference type="Proteomes" id="UP000463857"/>
    </source>
</evidence>
<dbReference type="InParanoid" id="A0A7L4YTD9"/>
<dbReference type="PANTHER" id="PTHR43525">
    <property type="entry name" value="PROTEIN MALY"/>
    <property type="match status" value="1"/>
</dbReference>
<dbReference type="Gene3D" id="3.90.1150.10">
    <property type="entry name" value="Aspartate Aminotransferase, domain 1"/>
    <property type="match status" value="1"/>
</dbReference>
<keyword evidence="7" id="KW-0032">Aminotransferase</keyword>
<gene>
    <name evidence="7" type="ORF">EK0264_16475</name>
</gene>
<dbReference type="GO" id="GO:0030170">
    <property type="term" value="F:pyridoxal phosphate binding"/>
    <property type="evidence" value="ECO:0007669"/>
    <property type="project" value="InterPro"/>
</dbReference>
<dbReference type="SUPFAM" id="SSF53383">
    <property type="entry name" value="PLP-dependent transferases"/>
    <property type="match status" value="1"/>
</dbReference>
<dbReference type="InterPro" id="IPR015421">
    <property type="entry name" value="PyrdxlP-dep_Trfase_major"/>
</dbReference>
<evidence type="ECO:0000256" key="2">
    <source>
        <dbReference type="ARBA" id="ARBA00012224"/>
    </source>
</evidence>
<sequence length="352" mass="37934">MDFGVAPEVAAALHAAVDDGLLGYLPPALDQRLREATAQWHADQYGWDVSPQRVRLLPDVIRGFEEAMETFSEPGTPIVLPTPAYMPFLTVPGLHDRELIELPMVREAGGWRLDLDDLDAALAGGGLLVMCNPHNPIGKVYTAEEMQAISEVVQRRGARVFSDEIHAPLVYAGARHVPYATVSEAAAAHTVTATSASKAWNLPGLKCAQLLFSNAADLARFDDAGWWASHGTSTVGVIANTAAYAEGKPWLDDVMAYVAGNRAALGTMLEELLPEVGYRQPEGTYLAWLDCRQLDLADPYAFFAEQAGVQLTDGLQCGAAGAGHVRLNFAMPRALLEQAVEAMADALRRRSA</sequence>
<dbReference type="GO" id="GO:0047804">
    <property type="term" value="F:cysteine-S-conjugate beta-lyase activity"/>
    <property type="evidence" value="ECO:0007669"/>
    <property type="project" value="UniProtKB-EC"/>
</dbReference>
<proteinExistence type="inferred from homology"/>
<keyword evidence="7" id="KW-0808">Transferase</keyword>
<keyword evidence="4" id="KW-0456">Lyase</keyword>
<accession>A0A7L4YTD9</accession>
<dbReference type="AlphaFoldDB" id="A0A7L4YTD9"/>
<evidence type="ECO:0000256" key="4">
    <source>
        <dbReference type="ARBA" id="ARBA00023239"/>
    </source>
</evidence>
<feature type="domain" description="Aminotransferase class I/classII large" evidence="6">
    <location>
        <begin position="5"/>
        <end position="342"/>
    </location>
</feature>
<evidence type="ECO:0000259" key="6">
    <source>
        <dbReference type="Pfam" id="PF00155"/>
    </source>
</evidence>
<dbReference type="InterPro" id="IPR051798">
    <property type="entry name" value="Class-II_PLP-Dep_Aminotrans"/>
</dbReference>
<name>A0A7L4YTD9_9ACTN</name>
<dbReference type="Gene3D" id="3.40.640.10">
    <property type="entry name" value="Type I PLP-dependent aspartate aminotransferase-like (Major domain)"/>
    <property type="match status" value="1"/>
</dbReference>
<evidence type="ECO:0000313" key="7">
    <source>
        <dbReference type="EMBL" id="QHC02505.1"/>
    </source>
</evidence>
<dbReference type="EC" id="4.4.1.13" evidence="2"/>
<dbReference type="EMBL" id="CP047156">
    <property type="protein sequence ID" value="QHC02505.1"/>
    <property type="molecule type" value="Genomic_DNA"/>
</dbReference>
<evidence type="ECO:0000256" key="3">
    <source>
        <dbReference type="ARBA" id="ARBA00022898"/>
    </source>
</evidence>
<reference evidence="7 8" key="1">
    <citation type="journal article" date="2018" name="Int. J. Syst. Evol. Microbiol.">
        <title>Epidermidibacterium keratini gen. nov., sp. nov., a member of the family Sporichthyaceae, isolated from keratin epidermis.</title>
        <authorList>
            <person name="Lee D.G."/>
            <person name="Trujillo M.E."/>
            <person name="Kang S."/>
            <person name="Nam J.J."/>
            <person name="Kim Y.J."/>
        </authorList>
    </citation>
    <scope>NUCLEOTIDE SEQUENCE [LARGE SCALE GENOMIC DNA]</scope>
    <source>
        <strain evidence="7 8">EPI-7</strain>
    </source>
</reference>
<evidence type="ECO:0000256" key="5">
    <source>
        <dbReference type="ARBA" id="ARBA00037974"/>
    </source>
</evidence>
<dbReference type="InterPro" id="IPR004839">
    <property type="entry name" value="Aminotransferase_I/II_large"/>
</dbReference>
<comment type="cofactor">
    <cofactor evidence="1">
        <name>pyridoxal 5'-phosphate</name>
        <dbReference type="ChEBI" id="CHEBI:597326"/>
    </cofactor>
</comment>